<name>A0A1F2URW1_9ACTN</name>
<dbReference type="Proteomes" id="UP000178086">
    <property type="component" value="Unassembled WGS sequence"/>
</dbReference>
<dbReference type="InterPro" id="IPR006674">
    <property type="entry name" value="HD_domain"/>
</dbReference>
<dbReference type="InterPro" id="IPR003607">
    <property type="entry name" value="HD/PDEase_dom"/>
</dbReference>
<comment type="caution">
    <text evidence="2">The sequence shown here is derived from an EMBL/GenBank/DDBJ whole genome shotgun (WGS) entry which is preliminary data.</text>
</comment>
<dbReference type="PANTHER" id="PTHR11373">
    <property type="entry name" value="DEOXYNUCLEOSIDE TRIPHOSPHATE TRIPHOSPHOHYDROLASE"/>
    <property type="match status" value="1"/>
</dbReference>
<dbReference type="Pfam" id="PF01966">
    <property type="entry name" value="HD"/>
    <property type="match status" value="1"/>
</dbReference>
<evidence type="ECO:0000313" key="2">
    <source>
        <dbReference type="EMBL" id="OFW35640.1"/>
    </source>
</evidence>
<evidence type="ECO:0000259" key="1">
    <source>
        <dbReference type="SMART" id="SM00471"/>
    </source>
</evidence>
<dbReference type="SMART" id="SM00471">
    <property type="entry name" value="HDc"/>
    <property type="match status" value="1"/>
</dbReference>
<dbReference type="Pfam" id="PF19276">
    <property type="entry name" value="HD_assoc_2"/>
    <property type="match status" value="1"/>
</dbReference>
<protein>
    <recommendedName>
        <fullName evidence="1">HD/PDEase domain-containing protein</fullName>
    </recommendedName>
</protein>
<evidence type="ECO:0000313" key="3">
    <source>
        <dbReference type="Proteomes" id="UP000178086"/>
    </source>
</evidence>
<sequence>MPYRPRKDFRDPIHGFVRLSENEVKLVDSSVFQRLRRIHQTGMTHLVYHGAEHNRFGHSVGAVEFASQAFNSINDRNEGIFGMSKDEIERNYCLLRLAALLHDIGHAPFSHAAETLFPYKDEEKGERYTHEDYTGAILKNSEITPILEDAFCKDLGITIDKIALLVDGKSVEPKVLPQLMSSDLDIDRMDYLLRDSLYTGVLYGHYDYQRLIRTLTVNPETRDLAVEFGGLHSATALILARYFMFIQVYFHKTRRIYDLLLEKFLRSVLPGGVFPQPDKIDEFLALDDVRVNQLIFEHKDTNEWARRLFYRDHYHVAVELAVHPTTADQYLFAAITTRFPFAEEQAIIDKASSVPYKLRPPKLKDMEVPVMLIDETGRDKPRPLADEAKVLESLDEPLKILRIYGATEEDVEEVRAFYLEEKERIEKGV</sequence>
<dbReference type="Gene3D" id="1.10.3210.10">
    <property type="entry name" value="Hypothetical protein af1432"/>
    <property type="match status" value="1"/>
</dbReference>
<reference evidence="2 3" key="1">
    <citation type="journal article" date="2016" name="Nat. Commun.">
        <title>Thousands of microbial genomes shed light on interconnected biogeochemical processes in an aquifer system.</title>
        <authorList>
            <person name="Anantharaman K."/>
            <person name="Brown C.T."/>
            <person name="Hug L.A."/>
            <person name="Sharon I."/>
            <person name="Castelle C.J."/>
            <person name="Probst A.J."/>
            <person name="Thomas B.C."/>
            <person name="Singh A."/>
            <person name="Wilkins M.J."/>
            <person name="Karaoz U."/>
            <person name="Brodie E.L."/>
            <person name="Williams K.H."/>
            <person name="Hubbard S.S."/>
            <person name="Banfield J.F."/>
        </authorList>
    </citation>
    <scope>NUCLEOTIDE SEQUENCE [LARGE SCALE GENOMIC DNA]</scope>
</reference>
<proteinExistence type="predicted"/>
<dbReference type="PANTHER" id="PTHR11373:SF4">
    <property type="entry name" value="DEOXYNUCLEOSIDE TRIPHOSPHATE TRIPHOSPHOHYDROLASE SAMHD1"/>
    <property type="match status" value="1"/>
</dbReference>
<accession>A0A1F2URW1</accession>
<dbReference type="AlphaFoldDB" id="A0A1F2URW1"/>
<dbReference type="InterPro" id="IPR045509">
    <property type="entry name" value="HD_assoc_2"/>
</dbReference>
<dbReference type="SUPFAM" id="SSF109604">
    <property type="entry name" value="HD-domain/PDEase-like"/>
    <property type="match status" value="1"/>
</dbReference>
<gene>
    <name evidence="2" type="ORF">A2074_01425</name>
</gene>
<feature type="domain" description="HD/PDEase" evidence="1">
    <location>
        <begin position="51"/>
        <end position="201"/>
    </location>
</feature>
<dbReference type="GO" id="GO:0008832">
    <property type="term" value="F:dGTPase activity"/>
    <property type="evidence" value="ECO:0007669"/>
    <property type="project" value="TreeGrafter"/>
</dbReference>
<organism evidence="2 3">
    <name type="scientific">Candidatus Aquicultor primus</name>
    <dbReference type="NCBI Taxonomy" id="1797195"/>
    <lineage>
        <taxon>Bacteria</taxon>
        <taxon>Bacillati</taxon>
        <taxon>Actinomycetota</taxon>
        <taxon>Candidatus Aquicultoria</taxon>
        <taxon>Candidatus Aquicultorales</taxon>
        <taxon>Candidatus Aquicultoraceae</taxon>
        <taxon>Candidatus Aquicultor</taxon>
    </lineage>
</organism>
<dbReference type="InterPro" id="IPR050135">
    <property type="entry name" value="dGTPase-like"/>
</dbReference>
<dbReference type="CDD" id="cd00077">
    <property type="entry name" value="HDc"/>
    <property type="match status" value="1"/>
</dbReference>
<dbReference type="EMBL" id="MELI01000011">
    <property type="protein sequence ID" value="OFW35640.1"/>
    <property type="molecule type" value="Genomic_DNA"/>
</dbReference>
<dbReference type="GO" id="GO:0006203">
    <property type="term" value="P:dGTP catabolic process"/>
    <property type="evidence" value="ECO:0007669"/>
    <property type="project" value="TreeGrafter"/>
</dbReference>